<dbReference type="EMBL" id="CP069106">
    <property type="protein sequence ID" value="QSS56784.1"/>
    <property type="molecule type" value="Genomic_DNA"/>
</dbReference>
<protein>
    <submittedName>
        <fullName evidence="1">Uncharacterized protein</fullName>
    </submittedName>
</protein>
<sequence>MVLFCRLIANVQTRAGIAIVGQSVAFTLRWWIDSKSRVHHGCHSLIDIMLLSDSWGTSYWLTDYRFEYFSVYAPRLSS</sequence>
<organism evidence="1 2">
    <name type="scientific">Ajellomyces capsulatus (strain H88)</name>
    <name type="common">Darling's disease fungus</name>
    <name type="synonym">Histoplasma capsulatum</name>
    <dbReference type="NCBI Taxonomy" id="544711"/>
    <lineage>
        <taxon>Eukaryota</taxon>
        <taxon>Fungi</taxon>
        <taxon>Dikarya</taxon>
        <taxon>Ascomycota</taxon>
        <taxon>Pezizomycotina</taxon>
        <taxon>Eurotiomycetes</taxon>
        <taxon>Eurotiomycetidae</taxon>
        <taxon>Onygenales</taxon>
        <taxon>Ajellomycetaceae</taxon>
        <taxon>Histoplasma</taxon>
    </lineage>
</organism>
<evidence type="ECO:0000313" key="2">
    <source>
        <dbReference type="Proteomes" id="UP000663419"/>
    </source>
</evidence>
<gene>
    <name evidence="1" type="ORF">I7I53_05090</name>
</gene>
<reference evidence="1" key="1">
    <citation type="submission" date="2021-01" db="EMBL/GenBank/DDBJ databases">
        <title>Chromosome-level genome assembly of a human fungal pathogen reveals clustering of transcriptionally co-regulated genes.</title>
        <authorList>
            <person name="Voorhies M."/>
            <person name="Cohen S."/>
            <person name="Shea T.P."/>
            <person name="Petrus S."/>
            <person name="Munoz J.F."/>
            <person name="Poplawski S."/>
            <person name="Goldman W.E."/>
            <person name="Michael T."/>
            <person name="Cuomo C.A."/>
            <person name="Sil A."/>
            <person name="Beyhan S."/>
        </authorList>
    </citation>
    <scope>NUCLEOTIDE SEQUENCE</scope>
    <source>
        <strain evidence="1">H88</strain>
    </source>
</reference>
<accession>A0A8A1LWK4</accession>
<proteinExistence type="predicted"/>
<dbReference type="Proteomes" id="UP000663419">
    <property type="component" value="Chromosome 5"/>
</dbReference>
<name>A0A8A1LWK4_AJEC8</name>
<dbReference type="VEuPathDB" id="FungiDB:I7I53_05090"/>
<evidence type="ECO:0000313" key="1">
    <source>
        <dbReference type="EMBL" id="QSS56784.1"/>
    </source>
</evidence>
<dbReference type="AlphaFoldDB" id="A0A8A1LWK4"/>